<feature type="compositionally biased region" description="Pro residues" evidence="8">
    <location>
        <begin position="134"/>
        <end position="144"/>
    </location>
</feature>
<feature type="region of interest" description="Disordered" evidence="8">
    <location>
        <begin position="129"/>
        <end position="210"/>
    </location>
</feature>
<evidence type="ECO:0000256" key="4">
    <source>
        <dbReference type="ARBA" id="ARBA00022737"/>
    </source>
</evidence>
<proteinExistence type="inferred from homology"/>
<feature type="region of interest" description="Disordered" evidence="8">
    <location>
        <begin position="606"/>
        <end position="662"/>
    </location>
</feature>
<dbReference type="GO" id="GO:0005737">
    <property type="term" value="C:cytoplasm"/>
    <property type="evidence" value="ECO:0007669"/>
    <property type="project" value="TreeGrafter"/>
</dbReference>
<feature type="region of interest" description="Disordered" evidence="8">
    <location>
        <begin position="567"/>
        <end position="590"/>
    </location>
</feature>
<feature type="domain" description="ADF-H" evidence="9">
    <location>
        <begin position="6"/>
        <end position="136"/>
    </location>
</feature>
<feature type="compositionally biased region" description="Polar residues" evidence="8">
    <location>
        <begin position="492"/>
        <end position="513"/>
    </location>
</feature>
<evidence type="ECO:0000256" key="3">
    <source>
        <dbReference type="ARBA" id="ARBA00022490"/>
    </source>
</evidence>
<feature type="region of interest" description="Disordered" evidence="8">
    <location>
        <begin position="465"/>
        <end position="518"/>
    </location>
</feature>
<keyword evidence="5" id="KW-0009">Actin-binding</keyword>
<dbReference type="GO" id="GO:0051016">
    <property type="term" value="P:barbed-end actin filament capping"/>
    <property type="evidence" value="ECO:0007669"/>
    <property type="project" value="TreeGrafter"/>
</dbReference>
<organism evidence="10 11">
    <name type="scientific">Coemansia erecta</name>
    <dbReference type="NCBI Taxonomy" id="147472"/>
    <lineage>
        <taxon>Eukaryota</taxon>
        <taxon>Fungi</taxon>
        <taxon>Fungi incertae sedis</taxon>
        <taxon>Zoopagomycota</taxon>
        <taxon>Kickxellomycotina</taxon>
        <taxon>Kickxellomycetes</taxon>
        <taxon>Kickxellales</taxon>
        <taxon>Kickxellaceae</taxon>
        <taxon>Coemansia</taxon>
    </lineage>
</organism>
<dbReference type="Pfam" id="PF00241">
    <property type="entry name" value="Cofilin_ADF"/>
    <property type="match status" value="2"/>
</dbReference>
<sequence>MSSSLTSGIAATPKLKQFLEDSHAGQHGGVALLRIQIRGEDLVETARKDGPANGDLAQLEGYLGDDPAFFLLRASPSAWYVITWMPEGKVGVSNRMVYASSQSNLKAAVGESRVANALQFTTVDEIYGTEPSAAPEPAPAPAPAPVSSATSFSEPAPVSAAGSFSGSVHEPATANTPPQVPSPRPEQTARAVFQRGPPPPVVAPKPQITSQRSGVFVQKIDPRTAMSRSELEHVDMLKQEDDARNEQLEQMRSRLRKYTEPAKPEVNPDNHHTNSRGLKQTVAAASGGFHTVTLPLSPDAKSTLENFISNVGITVVEFQVEANKCISHVRSYASTEDFAPNPSEPRFYIMRTPGSRVFVYSCPEGSPPRLRMVYSTATASTVAQIQELGCRLTHRLSLFSPKECTLIAVAATIRNGQAQRVDTDKSVDSVVNYVPSAPARSLPSRFAANTTKTLDGFTDEGGFRKAFSNVRPDAPAPAPFTSSPKPGLSPAASFTRTPSQVSSNDDVDTNPNGGASAWGVQLKSSVKGTVPRAVYAVSPLPSQGTVQTQQAASVTRTTTTLRTITTTTTTTTSTTPAATSSTDRADFSRSDSVEAIKSRFTQFHLAGETGDDTPSQENSQKSSPEIVHSSLPGLRRVNNTNANTGDNAGGGSSDQSGKWNPWRSVSTVTSLEPGSNSTAAPESALQSSVFVKNDKVDTDSITAFMSDITYPPLQSNPANQ</sequence>
<evidence type="ECO:0000256" key="2">
    <source>
        <dbReference type="ARBA" id="ARBA00009557"/>
    </source>
</evidence>
<feature type="compositionally biased region" description="Polar residues" evidence="8">
    <location>
        <begin position="612"/>
        <end position="623"/>
    </location>
</feature>
<dbReference type="AlphaFoldDB" id="A0A9W7Y6E6"/>
<keyword evidence="4" id="KW-0677">Repeat</keyword>
<dbReference type="InterPro" id="IPR028458">
    <property type="entry name" value="Twinfilin"/>
</dbReference>
<dbReference type="GO" id="GO:0003785">
    <property type="term" value="F:actin monomer binding"/>
    <property type="evidence" value="ECO:0007669"/>
    <property type="project" value="TreeGrafter"/>
</dbReference>
<comment type="caution">
    <text evidence="10">The sequence shown here is derived from an EMBL/GenBank/DDBJ whole genome shotgun (WGS) entry which is preliminary data.</text>
</comment>
<dbReference type="PROSITE" id="PS51263">
    <property type="entry name" value="ADF_H"/>
    <property type="match status" value="1"/>
</dbReference>
<keyword evidence="11" id="KW-1185">Reference proteome</keyword>
<dbReference type="GO" id="GO:0051015">
    <property type="term" value="F:actin filament binding"/>
    <property type="evidence" value="ECO:0007669"/>
    <property type="project" value="TreeGrafter"/>
</dbReference>
<evidence type="ECO:0000313" key="11">
    <source>
        <dbReference type="Proteomes" id="UP001149813"/>
    </source>
</evidence>
<keyword evidence="3" id="KW-0963">Cytoplasm</keyword>
<dbReference type="Gene3D" id="3.40.20.10">
    <property type="entry name" value="Severin"/>
    <property type="match status" value="2"/>
</dbReference>
<dbReference type="PANTHER" id="PTHR13759:SF1">
    <property type="entry name" value="TWINFILIN"/>
    <property type="match status" value="1"/>
</dbReference>
<feature type="region of interest" description="Disordered" evidence="8">
    <location>
        <begin position="667"/>
        <end position="686"/>
    </location>
</feature>
<dbReference type="InterPro" id="IPR002108">
    <property type="entry name" value="ADF-H"/>
</dbReference>
<evidence type="ECO:0000256" key="7">
    <source>
        <dbReference type="ARBA" id="ARBA00038532"/>
    </source>
</evidence>
<evidence type="ECO:0000259" key="9">
    <source>
        <dbReference type="PROSITE" id="PS51263"/>
    </source>
</evidence>
<evidence type="ECO:0000256" key="1">
    <source>
        <dbReference type="ARBA" id="ARBA00004245"/>
    </source>
</evidence>
<name>A0A9W7Y6E6_9FUNG</name>
<dbReference type="Proteomes" id="UP001149813">
    <property type="component" value="Unassembled WGS sequence"/>
</dbReference>
<evidence type="ECO:0000256" key="8">
    <source>
        <dbReference type="SAM" id="MobiDB-lite"/>
    </source>
</evidence>
<dbReference type="GO" id="GO:0030042">
    <property type="term" value="P:actin filament depolymerization"/>
    <property type="evidence" value="ECO:0007669"/>
    <property type="project" value="TreeGrafter"/>
</dbReference>
<evidence type="ECO:0000313" key="10">
    <source>
        <dbReference type="EMBL" id="KAJ1724808.1"/>
    </source>
</evidence>
<evidence type="ECO:0000256" key="5">
    <source>
        <dbReference type="ARBA" id="ARBA00023203"/>
    </source>
</evidence>
<dbReference type="OrthoDB" id="10006997at2759"/>
<reference evidence="10" key="1">
    <citation type="submission" date="2022-07" db="EMBL/GenBank/DDBJ databases">
        <title>Phylogenomic reconstructions and comparative analyses of Kickxellomycotina fungi.</title>
        <authorList>
            <person name="Reynolds N.K."/>
            <person name="Stajich J.E."/>
            <person name="Barry K."/>
            <person name="Grigoriev I.V."/>
            <person name="Crous P."/>
            <person name="Smith M.E."/>
        </authorList>
    </citation>
    <scope>NUCLEOTIDE SEQUENCE</scope>
    <source>
        <strain evidence="10">NBRC 32514</strain>
    </source>
</reference>
<dbReference type="GO" id="GO:0005884">
    <property type="term" value="C:actin filament"/>
    <property type="evidence" value="ECO:0007669"/>
    <property type="project" value="TreeGrafter"/>
</dbReference>
<comment type="subcellular location">
    <subcellularLocation>
        <location evidence="1">Cytoplasm</location>
        <location evidence="1">Cytoskeleton</location>
    </subcellularLocation>
</comment>
<gene>
    <name evidence="10" type="primary">TWF1_1</name>
    <name evidence="10" type="ORF">LPJ53_000944</name>
</gene>
<protein>
    <submittedName>
        <fullName evidence="10">Twinfilin-1</fullName>
    </submittedName>
</protein>
<dbReference type="EMBL" id="JANBOJ010000020">
    <property type="protein sequence ID" value="KAJ1724808.1"/>
    <property type="molecule type" value="Genomic_DNA"/>
</dbReference>
<dbReference type="PANTHER" id="PTHR13759">
    <property type="entry name" value="TWINFILIN"/>
    <property type="match status" value="1"/>
</dbReference>
<keyword evidence="6" id="KW-0206">Cytoskeleton</keyword>
<feature type="compositionally biased region" description="Low complexity" evidence="8">
    <location>
        <begin position="567"/>
        <end position="582"/>
    </location>
</feature>
<evidence type="ECO:0000256" key="6">
    <source>
        <dbReference type="ARBA" id="ARBA00023212"/>
    </source>
</evidence>
<comment type="subunit">
    <text evidence="7">Interacts with G-actin; ADP-actin form.</text>
</comment>
<accession>A0A9W7Y6E6</accession>
<comment type="similarity">
    <text evidence="2">Belongs to the actin-binding proteins ADF family. Twinfilin subfamily.</text>
</comment>
<dbReference type="InterPro" id="IPR029006">
    <property type="entry name" value="ADF-H/Gelsolin-like_dom_sf"/>
</dbReference>
<dbReference type="SUPFAM" id="SSF55753">
    <property type="entry name" value="Actin depolymerizing proteins"/>
    <property type="match status" value="2"/>
</dbReference>